<keyword evidence="2 5" id="KW-0808">Transferase</keyword>
<sequence length="177" mass="20442">MSVFDDGYPVSLAAMLDRRETRVRQQEAWRQHYKSALLSFTLNIPGPIKTSSMIHWAFQEGYRLIRQTLLHLSSTAIIDEEAIHLPTGNEYLCAFHGEPSSIKKRMMSIEEHHPLGRLFDIDILLPSGEKLSRPRYRRCFLCHEQAQVCTRSRAHTLDELQTAISHLIMISYYASAK</sequence>
<dbReference type="Pfam" id="PF03802">
    <property type="entry name" value="CitX"/>
    <property type="match status" value="1"/>
</dbReference>
<accession>A0ABS2GK47</accession>
<dbReference type="EC" id="2.7.7.61" evidence="1"/>
<keyword evidence="3 5" id="KW-0548">Nucleotidyltransferase</keyword>
<comment type="catalytic activity">
    <reaction evidence="4">
        <text>apo-[citrate lyase ACP] + 2'-(5''-triphospho-alpha-D-ribosyl)-3'-dephospho-CoA = holo-[citrate lyase ACP] + diphosphate</text>
        <dbReference type="Rhea" id="RHEA:16333"/>
        <dbReference type="Rhea" id="RHEA-COMP:10157"/>
        <dbReference type="Rhea" id="RHEA-COMP:10158"/>
        <dbReference type="ChEBI" id="CHEBI:29999"/>
        <dbReference type="ChEBI" id="CHEBI:33019"/>
        <dbReference type="ChEBI" id="CHEBI:61378"/>
        <dbReference type="ChEBI" id="CHEBI:82683"/>
        <dbReference type="EC" id="2.7.7.61"/>
    </reaction>
</comment>
<evidence type="ECO:0000313" key="5">
    <source>
        <dbReference type="EMBL" id="MBM6913508.1"/>
    </source>
</evidence>
<reference evidence="5 6" key="1">
    <citation type="journal article" date="2021" name="Sci. Rep.">
        <title>The distribution of antibiotic resistance genes in chicken gut microbiota commensals.</title>
        <authorList>
            <person name="Juricova H."/>
            <person name="Matiasovicova J."/>
            <person name="Kubasova T."/>
            <person name="Cejkova D."/>
            <person name="Rychlik I."/>
        </authorList>
    </citation>
    <scope>NUCLEOTIDE SEQUENCE [LARGE SCALE GENOMIC DNA]</scope>
    <source>
        <strain evidence="5 6">An537</strain>
    </source>
</reference>
<evidence type="ECO:0000256" key="3">
    <source>
        <dbReference type="ARBA" id="ARBA00022695"/>
    </source>
</evidence>
<dbReference type="NCBIfam" id="TIGR03124">
    <property type="entry name" value="citrate_citX"/>
    <property type="match status" value="1"/>
</dbReference>
<dbReference type="Proteomes" id="UP000707138">
    <property type="component" value="Unassembled WGS sequence"/>
</dbReference>
<evidence type="ECO:0000313" key="6">
    <source>
        <dbReference type="Proteomes" id="UP000707138"/>
    </source>
</evidence>
<evidence type="ECO:0000256" key="1">
    <source>
        <dbReference type="ARBA" id="ARBA00012524"/>
    </source>
</evidence>
<evidence type="ECO:0000256" key="4">
    <source>
        <dbReference type="ARBA" id="ARBA00048574"/>
    </source>
</evidence>
<gene>
    <name evidence="5" type="primary">citX</name>
    <name evidence="5" type="ORF">H6A01_09285</name>
</gene>
<organism evidence="5 6">
    <name type="scientific">Veillonella magna</name>
    <dbReference type="NCBI Taxonomy" id="464322"/>
    <lineage>
        <taxon>Bacteria</taxon>
        <taxon>Bacillati</taxon>
        <taxon>Bacillota</taxon>
        <taxon>Negativicutes</taxon>
        <taxon>Veillonellales</taxon>
        <taxon>Veillonellaceae</taxon>
        <taxon>Veillonella</taxon>
    </lineage>
</organism>
<proteinExistence type="predicted"/>
<dbReference type="EMBL" id="JACJLA010000022">
    <property type="protein sequence ID" value="MBM6913508.1"/>
    <property type="molecule type" value="Genomic_DNA"/>
</dbReference>
<dbReference type="GO" id="GO:0016829">
    <property type="term" value="F:lyase activity"/>
    <property type="evidence" value="ECO:0007669"/>
    <property type="project" value="UniProtKB-KW"/>
</dbReference>
<keyword evidence="5" id="KW-0456">Lyase</keyword>
<evidence type="ECO:0000256" key="2">
    <source>
        <dbReference type="ARBA" id="ARBA00022679"/>
    </source>
</evidence>
<protein>
    <recommendedName>
        <fullName evidence="1">citrate lyase holo-[acyl-carrier protein] synthase</fullName>
        <ecNumber evidence="1">2.7.7.61</ecNumber>
    </recommendedName>
</protein>
<name>A0ABS2GK47_9FIRM</name>
<keyword evidence="6" id="KW-1185">Reference proteome</keyword>
<dbReference type="InterPro" id="IPR005551">
    <property type="entry name" value="CitX"/>
</dbReference>
<comment type="caution">
    <text evidence="5">The sequence shown here is derived from an EMBL/GenBank/DDBJ whole genome shotgun (WGS) entry which is preliminary data.</text>
</comment>
<dbReference type="GO" id="GO:0050519">
    <property type="term" value="F:holo-citrate lyase synthase activity"/>
    <property type="evidence" value="ECO:0007669"/>
    <property type="project" value="UniProtKB-EC"/>
</dbReference>